<reference evidence="2 3" key="1">
    <citation type="submission" date="2015-05" db="EMBL/GenBank/DDBJ databases">
        <title>Draft genome sequence of Microvirga vignae strain BR3299, a novel nitrogen fixing bacteria isolated from Brazil semi-aired region.</title>
        <authorList>
            <person name="Zilli J.E."/>
            <person name="Passos S.R."/>
            <person name="Leite J."/>
            <person name="Baldani J.I."/>
            <person name="Xavier G.R."/>
            <person name="Rumjaneck N.G."/>
            <person name="Simoes-Araujo J.L."/>
        </authorList>
    </citation>
    <scope>NUCLEOTIDE SEQUENCE [LARGE SCALE GENOMIC DNA]</scope>
    <source>
        <strain evidence="2 3">BR3299</strain>
    </source>
</reference>
<proteinExistence type="predicted"/>
<evidence type="ECO:0000256" key="1">
    <source>
        <dbReference type="PIRSR" id="PIRSR038992-1"/>
    </source>
</evidence>
<dbReference type="PIRSF" id="PIRSF038992">
    <property type="entry name" value="Aldolase_Ia"/>
    <property type="match status" value="1"/>
</dbReference>
<dbReference type="InterPro" id="IPR041720">
    <property type="entry name" value="FbaB-like"/>
</dbReference>
<dbReference type="PATRIC" id="fig|1225564.3.peg.5575"/>
<dbReference type="OrthoDB" id="5915071at2"/>
<sequence>MFLGKEVRLSRIVNRKSGRMLAITVDHPITRGMMPGLVDIRSVMKKVVAGSPDAITMHKGIAEKVFAPYAGQSSIILKASAYSVQYHPTYDTPVADVEEAVRFGADAISVGCIVGGPDQAQQLTFLGKISKEAASAGMPLVAHIYPKGALIKDQHDAQVLAYAVRAGAELGVDIVKTMWSGSAESFRSVVDACPSIVALAGGEMGETLEDYLRMTREALDVGMRGVTYGRFVWSHPHTSAVIKALSALMHDDASVEGALRVYDRALEEEKDLQR</sequence>
<evidence type="ECO:0000313" key="2">
    <source>
        <dbReference type="EMBL" id="KLK91353.1"/>
    </source>
</evidence>
<dbReference type="EMBL" id="LCYG01000056">
    <property type="protein sequence ID" value="KLK91353.1"/>
    <property type="molecule type" value="Genomic_DNA"/>
</dbReference>
<accession>A0A0H1R871</accession>
<feature type="active site" description="Schiff-base intermediate with dihydroxyacetone-P" evidence="1">
    <location>
        <position position="176"/>
    </location>
</feature>
<dbReference type="InterPro" id="IPR013785">
    <property type="entry name" value="Aldolase_TIM"/>
</dbReference>
<dbReference type="Gene3D" id="3.20.20.70">
    <property type="entry name" value="Aldolase class I"/>
    <property type="match status" value="1"/>
</dbReference>
<comment type="caution">
    <text evidence="2">The sequence shown here is derived from an EMBL/GenBank/DDBJ whole genome shotgun (WGS) entry which is preliminary data.</text>
</comment>
<dbReference type="InterPro" id="IPR002915">
    <property type="entry name" value="DeoC/FbaB/LacD_aldolase"/>
</dbReference>
<dbReference type="STRING" id="1225564.AA309_21140"/>
<dbReference type="NCBIfam" id="NF005556">
    <property type="entry name" value="PRK07226.1"/>
    <property type="match status" value="1"/>
</dbReference>
<feature type="active site" description="Proton donor" evidence="1">
    <location>
        <position position="145"/>
    </location>
</feature>
<dbReference type="GO" id="GO:0004332">
    <property type="term" value="F:fructose-bisphosphate aldolase activity"/>
    <property type="evidence" value="ECO:0007669"/>
    <property type="project" value="InterPro"/>
</dbReference>
<name>A0A0H1R871_9HYPH</name>
<dbReference type="InterPro" id="IPR050456">
    <property type="entry name" value="DeoC/FbaB_aldolase"/>
</dbReference>
<dbReference type="PANTHER" id="PTHR47916">
    <property type="entry name" value="FRUCTOSE-BISPHOSPHATE ALDOLASE CLASS 1"/>
    <property type="match status" value="1"/>
</dbReference>
<dbReference type="Proteomes" id="UP000035489">
    <property type="component" value="Unassembled WGS sequence"/>
</dbReference>
<protein>
    <submittedName>
        <fullName evidence="2">Fructose-bisphosphate aldolase</fullName>
    </submittedName>
</protein>
<dbReference type="SUPFAM" id="SSF51569">
    <property type="entry name" value="Aldolase"/>
    <property type="match status" value="1"/>
</dbReference>
<dbReference type="PANTHER" id="PTHR47916:SF1">
    <property type="entry name" value="3-HYDROXY-5-PHOSPHONOOXYPENTANE-2,4-DIONE THIOLASE"/>
    <property type="match status" value="1"/>
</dbReference>
<dbReference type="Pfam" id="PF01791">
    <property type="entry name" value="DeoC"/>
    <property type="match status" value="1"/>
</dbReference>
<dbReference type="AlphaFoldDB" id="A0A0H1R871"/>
<organism evidence="2 3">
    <name type="scientific">Microvirga vignae</name>
    <dbReference type="NCBI Taxonomy" id="1225564"/>
    <lineage>
        <taxon>Bacteria</taxon>
        <taxon>Pseudomonadati</taxon>
        <taxon>Pseudomonadota</taxon>
        <taxon>Alphaproteobacteria</taxon>
        <taxon>Hyphomicrobiales</taxon>
        <taxon>Methylobacteriaceae</taxon>
        <taxon>Microvirga</taxon>
    </lineage>
</organism>
<evidence type="ECO:0000313" key="3">
    <source>
        <dbReference type="Proteomes" id="UP000035489"/>
    </source>
</evidence>
<dbReference type="RefSeq" id="WP_047190984.1">
    <property type="nucleotide sequence ID" value="NZ_LCYG01000056.1"/>
</dbReference>
<keyword evidence="3" id="KW-1185">Reference proteome</keyword>
<dbReference type="SMART" id="SM01133">
    <property type="entry name" value="DeoC"/>
    <property type="match status" value="1"/>
</dbReference>
<gene>
    <name evidence="2" type="ORF">AA309_21140</name>
</gene>